<accession>A0ACC0BW80</accession>
<gene>
    <name evidence="1" type="ORF">M9H77_07890</name>
</gene>
<sequence>MAFKDHSMPKVEEKRRSITNPTRCFKCNVVGHIAINCPTKRTLIFSEDLNGWIEKNEDDCRAGIMEKEESSEDQEITSFEADKEGSEEEHNVEGKGSFGDIEGTGLEEEADFDAVTKVLTDDAGAVWPETNRLNSNLMKIPYKALDLSLPSDSWVKPLDPLVILKNTAPRVVPSSPIPFTQGHTGSDQSTRQQSSKKKQPNTKFTSPSPLLPNFGWFIEALRICLSEMDRASGVVLCSQILGPFFPGCCKGANGDDLSLVYAVLKHMRNPVFLPHCPSILSGGRLSSRVLESVGKNKVK</sequence>
<comment type="caution">
    <text evidence="1">The sequence shown here is derived from an EMBL/GenBank/DDBJ whole genome shotgun (WGS) entry which is preliminary data.</text>
</comment>
<organism evidence="1 2">
    <name type="scientific">Catharanthus roseus</name>
    <name type="common">Madagascar periwinkle</name>
    <name type="synonym">Vinca rosea</name>
    <dbReference type="NCBI Taxonomy" id="4058"/>
    <lineage>
        <taxon>Eukaryota</taxon>
        <taxon>Viridiplantae</taxon>
        <taxon>Streptophyta</taxon>
        <taxon>Embryophyta</taxon>
        <taxon>Tracheophyta</taxon>
        <taxon>Spermatophyta</taxon>
        <taxon>Magnoliopsida</taxon>
        <taxon>eudicotyledons</taxon>
        <taxon>Gunneridae</taxon>
        <taxon>Pentapetalae</taxon>
        <taxon>asterids</taxon>
        <taxon>lamiids</taxon>
        <taxon>Gentianales</taxon>
        <taxon>Apocynaceae</taxon>
        <taxon>Rauvolfioideae</taxon>
        <taxon>Vinceae</taxon>
        <taxon>Catharanthinae</taxon>
        <taxon>Catharanthus</taxon>
    </lineage>
</organism>
<reference evidence="2" key="1">
    <citation type="journal article" date="2023" name="Nat. Plants">
        <title>Single-cell RNA sequencing provides a high-resolution roadmap for understanding the multicellular compartmentation of specialized metabolism.</title>
        <authorList>
            <person name="Sun S."/>
            <person name="Shen X."/>
            <person name="Li Y."/>
            <person name="Li Y."/>
            <person name="Wang S."/>
            <person name="Li R."/>
            <person name="Zhang H."/>
            <person name="Shen G."/>
            <person name="Guo B."/>
            <person name="Wei J."/>
            <person name="Xu J."/>
            <person name="St-Pierre B."/>
            <person name="Chen S."/>
            <person name="Sun C."/>
        </authorList>
    </citation>
    <scope>NUCLEOTIDE SEQUENCE [LARGE SCALE GENOMIC DNA]</scope>
</reference>
<evidence type="ECO:0000313" key="2">
    <source>
        <dbReference type="Proteomes" id="UP001060085"/>
    </source>
</evidence>
<proteinExistence type="predicted"/>
<name>A0ACC0BW80_CATRO</name>
<dbReference type="Proteomes" id="UP001060085">
    <property type="component" value="Linkage Group LG02"/>
</dbReference>
<evidence type="ECO:0000313" key="1">
    <source>
        <dbReference type="EMBL" id="KAI5676940.1"/>
    </source>
</evidence>
<dbReference type="EMBL" id="CM044702">
    <property type="protein sequence ID" value="KAI5676940.1"/>
    <property type="molecule type" value="Genomic_DNA"/>
</dbReference>
<protein>
    <submittedName>
        <fullName evidence="1">Uncharacterized protein</fullName>
    </submittedName>
</protein>
<keyword evidence="2" id="KW-1185">Reference proteome</keyword>